<reference evidence="2" key="2">
    <citation type="submission" date="2016-06" db="UniProtKB">
        <authorList>
            <consortium name="WormBaseParasite"/>
        </authorList>
    </citation>
    <scope>IDENTIFICATION</scope>
</reference>
<dbReference type="Pfam" id="PF20180">
    <property type="entry name" value="UQCC2_CBP6"/>
    <property type="match status" value="1"/>
</dbReference>
<reference evidence="1" key="1">
    <citation type="submission" date="2014-05" db="EMBL/GenBank/DDBJ databases">
        <title>The genome and life-stage specific transcriptomes of Globodera pallida elucidate key aspects of plant parasitism by a cyst nematode.</title>
        <authorList>
            <person name="Cotton J.A."/>
            <person name="Lilley C.J."/>
            <person name="Jones L.M."/>
            <person name="Kikuchi T."/>
            <person name="Reid A.J."/>
            <person name="Thorpe P."/>
            <person name="Tsai I.J."/>
            <person name="Beasley H."/>
            <person name="Blok V."/>
            <person name="Cock P.J.A."/>
            <person name="Van den Akker S.E."/>
            <person name="Holroyd N."/>
            <person name="Hunt M."/>
            <person name="Mantelin S."/>
            <person name="Naghra H."/>
            <person name="Pain A."/>
            <person name="Palomares-Rius J.E."/>
            <person name="Zarowiecki M."/>
            <person name="Berriman M."/>
            <person name="Jones J.T."/>
            <person name="Urwin P.E."/>
        </authorList>
    </citation>
    <scope>NUCLEOTIDE SEQUENCE [LARGE SCALE GENOMIC DNA]</scope>
    <source>
        <strain evidence="1">Lindley</strain>
    </source>
</reference>
<name>A0A183BVH3_GLOPA</name>
<protein>
    <submittedName>
        <fullName evidence="2">Mitochondrial nucleoid factor 1</fullName>
    </submittedName>
</protein>
<evidence type="ECO:0000313" key="2">
    <source>
        <dbReference type="WBParaSite" id="GPLIN_000461100"/>
    </source>
</evidence>
<organism evidence="1 2">
    <name type="scientific">Globodera pallida</name>
    <name type="common">Potato cyst nematode worm</name>
    <name type="synonym">Heterodera pallida</name>
    <dbReference type="NCBI Taxonomy" id="36090"/>
    <lineage>
        <taxon>Eukaryota</taxon>
        <taxon>Metazoa</taxon>
        <taxon>Ecdysozoa</taxon>
        <taxon>Nematoda</taxon>
        <taxon>Chromadorea</taxon>
        <taxon>Rhabditida</taxon>
        <taxon>Tylenchina</taxon>
        <taxon>Tylenchomorpha</taxon>
        <taxon>Tylenchoidea</taxon>
        <taxon>Heteroderidae</taxon>
        <taxon>Heteroderinae</taxon>
        <taxon>Globodera</taxon>
    </lineage>
</organism>
<proteinExistence type="predicted"/>
<sequence length="146" mass="16518">MTSGSYLFKHFQRILSEWPTETGKGSSRNLKVFLDAKANALFQPLPQQQGEAQTGQRHNDSADRMIAPGVSVIECKRQLEALQQLANSQHQRDFPVPYTSGMFGYSRETIQQMNSDEGLKKLRIYVEGEKKPSKLKDIIACFRGNP</sequence>
<dbReference type="Proteomes" id="UP000050741">
    <property type="component" value="Unassembled WGS sequence"/>
</dbReference>
<evidence type="ECO:0000313" key="1">
    <source>
        <dbReference type="Proteomes" id="UP000050741"/>
    </source>
</evidence>
<accession>A0A183BVH3</accession>
<dbReference type="AlphaFoldDB" id="A0A183BVH3"/>
<dbReference type="WBParaSite" id="GPLIN_000461100">
    <property type="protein sequence ID" value="GPLIN_000461100"/>
    <property type="gene ID" value="GPLIN_000461100"/>
</dbReference>
<keyword evidence="1" id="KW-1185">Reference proteome</keyword>